<proteinExistence type="predicted"/>
<protein>
    <submittedName>
        <fullName evidence="1">Uncharacterized protein</fullName>
    </submittedName>
</protein>
<sequence>MEALVINTTTDSPWASQFLAAAAASADATPARVVHHCPDRAAHGPNFTSVSNRSLRDRDPRLSLNHVVVAVDAAKPRPPPSLLLDHAAVGPCCCCHQAALQSRAAQSPCSHPRAVPSLAATLNKPEERKK</sequence>
<evidence type="ECO:0000313" key="2">
    <source>
        <dbReference type="Proteomes" id="UP001457282"/>
    </source>
</evidence>
<name>A0AAW1W0S6_RUBAR</name>
<organism evidence="1 2">
    <name type="scientific">Rubus argutus</name>
    <name type="common">Southern blackberry</name>
    <dbReference type="NCBI Taxonomy" id="59490"/>
    <lineage>
        <taxon>Eukaryota</taxon>
        <taxon>Viridiplantae</taxon>
        <taxon>Streptophyta</taxon>
        <taxon>Embryophyta</taxon>
        <taxon>Tracheophyta</taxon>
        <taxon>Spermatophyta</taxon>
        <taxon>Magnoliopsida</taxon>
        <taxon>eudicotyledons</taxon>
        <taxon>Gunneridae</taxon>
        <taxon>Pentapetalae</taxon>
        <taxon>rosids</taxon>
        <taxon>fabids</taxon>
        <taxon>Rosales</taxon>
        <taxon>Rosaceae</taxon>
        <taxon>Rosoideae</taxon>
        <taxon>Rosoideae incertae sedis</taxon>
        <taxon>Rubus</taxon>
    </lineage>
</organism>
<dbReference type="Proteomes" id="UP001457282">
    <property type="component" value="Unassembled WGS sequence"/>
</dbReference>
<dbReference type="AlphaFoldDB" id="A0AAW1W0S6"/>
<accession>A0AAW1W0S6</accession>
<reference evidence="1 2" key="1">
    <citation type="journal article" date="2023" name="G3 (Bethesda)">
        <title>A chromosome-length genome assembly and annotation of blackberry (Rubus argutus, cv. 'Hillquist').</title>
        <authorList>
            <person name="Bruna T."/>
            <person name="Aryal R."/>
            <person name="Dudchenko O."/>
            <person name="Sargent D.J."/>
            <person name="Mead D."/>
            <person name="Buti M."/>
            <person name="Cavallini A."/>
            <person name="Hytonen T."/>
            <person name="Andres J."/>
            <person name="Pham M."/>
            <person name="Weisz D."/>
            <person name="Mascagni F."/>
            <person name="Usai G."/>
            <person name="Natali L."/>
            <person name="Bassil N."/>
            <person name="Fernandez G.E."/>
            <person name="Lomsadze A."/>
            <person name="Armour M."/>
            <person name="Olukolu B."/>
            <person name="Poorten T."/>
            <person name="Britton C."/>
            <person name="Davik J."/>
            <person name="Ashrafi H."/>
            <person name="Aiden E.L."/>
            <person name="Borodovsky M."/>
            <person name="Worthington M."/>
        </authorList>
    </citation>
    <scope>NUCLEOTIDE SEQUENCE [LARGE SCALE GENOMIC DNA]</scope>
    <source>
        <strain evidence="1">PI 553951</strain>
    </source>
</reference>
<keyword evidence="2" id="KW-1185">Reference proteome</keyword>
<dbReference type="EMBL" id="JBEDUW010000007">
    <property type="protein sequence ID" value="KAK9912458.1"/>
    <property type="molecule type" value="Genomic_DNA"/>
</dbReference>
<gene>
    <name evidence="1" type="ORF">M0R45_036320</name>
</gene>
<comment type="caution">
    <text evidence="1">The sequence shown here is derived from an EMBL/GenBank/DDBJ whole genome shotgun (WGS) entry which is preliminary data.</text>
</comment>
<evidence type="ECO:0000313" key="1">
    <source>
        <dbReference type="EMBL" id="KAK9912458.1"/>
    </source>
</evidence>